<feature type="compositionally biased region" description="Pro residues" evidence="1">
    <location>
        <begin position="167"/>
        <end position="190"/>
    </location>
</feature>
<dbReference type="OrthoDB" id="3358078at2759"/>
<feature type="region of interest" description="Disordered" evidence="1">
    <location>
        <begin position="145"/>
        <end position="378"/>
    </location>
</feature>
<proteinExistence type="predicted"/>
<evidence type="ECO:0000313" key="2">
    <source>
        <dbReference type="EMBL" id="OAX36851.1"/>
    </source>
</evidence>
<evidence type="ECO:0000256" key="1">
    <source>
        <dbReference type="SAM" id="MobiDB-lite"/>
    </source>
</evidence>
<organism evidence="2 3">
    <name type="scientific">Rhizopogon vinicolor AM-OR11-026</name>
    <dbReference type="NCBI Taxonomy" id="1314800"/>
    <lineage>
        <taxon>Eukaryota</taxon>
        <taxon>Fungi</taxon>
        <taxon>Dikarya</taxon>
        <taxon>Basidiomycota</taxon>
        <taxon>Agaricomycotina</taxon>
        <taxon>Agaricomycetes</taxon>
        <taxon>Agaricomycetidae</taxon>
        <taxon>Boletales</taxon>
        <taxon>Suillineae</taxon>
        <taxon>Rhizopogonaceae</taxon>
        <taxon>Rhizopogon</taxon>
    </lineage>
</organism>
<feature type="compositionally biased region" description="Polar residues" evidence="1">
    <location>
        <begin position="353"/>
        <end position="363"/>
    </location>
</feature>
<name>A0A1B7MWC4_9AGAM</name>
<feature type="region of interest" description="Disordered" evidence="1">
    <location>
        <begin position="13"/>
        <end position="50"/>
    </location>
</feature>
<feature type="compositionally biased region" description="Polar residues" evidence="1">
    <location>
        <begin position="258"/>
        <end position="281"/>
    </location>
</feature>
<reference evidence="2 3" key="1">
    <citation type="submission" date="2016-06" db="EMBL/GenBank/DDBJ databases">
        <title>Comparative genomics of the ectomycorrhizal sister species Rhizopogon vinicolor and Rhizopogon vesiculosus (Basidiomycota: Boletales) reveals a divergence of the mating type B locus.</title>
        <authorList>
            <consortium name="DOE Joint Genome Institute"/>
            <person name="Mujic A.B."/>
            <person name="Kuo A."/>
            <person name="Tritt A."/>
            <person name="Lipzen A."/>
            <person name="Chen C."/>
            <person name="Johnson J."/>
            <person name="Sharma A."/>
            <person name="Barry K."/>
            <person name="Grigoriev I.V."/>
            <person name="Spatafora J.W."/>
        </authorList>
    </citation>
    <scope>NUCLEOTIDE SEQUENCE [LARGE SCALE GENOMIC DNA]</scope>
    <source>
        <strain evidence="2 3">AM-OR11-026</strain>
    </source>
</reference>
<dbReference type="InParanoid" id="A0A1B7MWC4"/>
<gene>
    <name evidence="2" type="ORF">K503DRAFT_801704</name>
</gene>
<keyword evidence="3" id="KW-1185">Reference proteome</keyword>
<dbReference type="AlphaFoldDB" id="A0A1B7MWC4"/>
<feature type="compositionally biased region" description="Basic and acidic residues" evidence="1">
    <location>
        <begin position="321"/>
        <end position="335"/>
    </location>
</feature>
<dbReference type="STRING" id="1314800.A0A1B7MWC4"/>
<evidence type="ECO:0000313" key="3">
    <source>
        <dbReference type="Proteomes" id="UP000092154"/>
    </source>
</evidence>
<sequence>MGITFLLRSKRQVLGVERDRQPQGESPKNRQLPLQQTPAAPTPPEGSRGSARIRWHNIMTPLRNGSTSSLHSQQQSSEHTRLVIESLTMIENILSRLPNQSASVSDLFRSAETIQTDAEVDDETLSEVPASEIWRISSTLGGVLIHPSSSQERDLDLDQPSSSRNTLPPPPPPPPPLSATPLPIPPPLPTLPSESLLRKSTSSQLDKGNRRKPSANTIRGLTTPFPLPSANPTSALTTHTVSNSPEKSTFPISRTDPQESVRTSVTFSRPSEVSLSALQQQHVRDEARRRVTSSSSAAEDDMNGSPAPSPAQVRTPLSGSETERDTRRRAIDVRAARASLDSIRDEREGDSGGSQSRTVTLPSQRRERRRTVTEIFAQ</sequence>
<dbReference type="EMBL" id="KV448389">
    <property type="protein sequence ID" value="OAX36851.1"/>
    <property type="molecule type" value="Genomic_DNA"/>
</dbReference>
<accession>A0A1B7MWC4</accession>
<feature type="compositionally biased region" description="Polar residues" evidence="1">
    <location>
        <begin position="230"/>
        <end position="252"/>
    </location>
</feature>
<dbReference type="Proteomes" id="UP000092154">
    <property type="component" value="Unassembled WGS sequence"/>
</dbReference>
<protein>
    <submittedName>
        <fullName evidence="2">Uncharacterized protein</fullName>
    </submittedName>
</protein>